<evidence type="ECO:0000256" key="10">
    <source>
        <dbReference type="PROSITE-ProRule" id="PRU00042"/>
    </source>
</evidence>
<feature type="domain" description="ZAD" evidence="13">
    <location>
        <begin position="11"/>
        <end position="80"/>
    </location>
</feature>
<evidence type="ECO:0000313" key="14">
    <source>
        <dbReference type="EMBL" id="KAJ6647391.1"/>
    </source>
</evidence>
<accession>A0A9Q0NCY4</accession>
<dbReference type="FunFam" id="3.30.160.60:FF:000478">
    <property type="entry name" value="Zinc finger protein 133"/>
    <property type="match status" value="1"/>
</dbReference>
<dbReference type="InterPro" id="IPR013087">
    <property type="entry name" value="Znf_C2H2_type"/>
</dbReference>
<keyword evidence="4 10" id="KW-0863">Zinc-finger</keyword>
<feature type="binding site" evidence="11">
    <location>
        <position position="56"/>
    </location>
    <ligand>
        <name>Zn(2+)</name>
        <dbReference type="ChEBI" id="CHEBI:29105"/>
    </ligand>
</feature>
<dbReference type="SMART" id="SM00868">
    <property type="entry name" value="zf-AD"/>
    <property type="match status" value="1"/>
</dbReference>
<dbReference type="Gene3D" id="3.30.160.60">
    <property type="entry name" value="Classic Zinc Finger"/>
    <property type="match status" value="7"/>
</dbReference>
<keyword evidence="15" id="KW-1185">Reference proteome</keyword>
<feature type="domain" description="C2H2-type" evidence="12">
    <location>
        <begin position="254"/>
        <end position="281"/>
    </location>
</feature>
<name>A0A9Q0NCY4_9DIPT</name>
<evidence type="ECO:0000256" key="11">
    <source>
        <dbReference type="PROSITE-ProRule" id="PRU01263"/>
    </source>
</evidence>
<evidence type="ECO:0000256" key="8">
    <source>
        <dbReference type="ARBA" id="ARBA00023163"/>
    </source>
</evidence>
<feature type="binding site" evidence="11">
    <location>
        <position position="53"/>
    </location>
    <ligand>
        <name>Zn(2+)</name>
        <dbReference type="ChEBI" id="CHEBI:29105"/>
    </ligand>
</feature>
<evidence type="ECO:0000256" key="3">
    <source>
        <dbReference type="ARBA" id="ARBA00022737"/>
    </source>
</evidence>
<evidence type="ECO:0000256" key="5">
    <source>
        <dbReference type="ARBA" id="ARBA00022833"/>
    </source>
</evidence>
<feature type="domain" description="C2H2-type" evidence="12">
    <location>
        <begin position="422"/>
        <end position="449"/>
    </location>
</feature>
<evidence type="ECO:0000256" key="2">
    <source>
        <dbReference type="ARBA" id="ARBA00022723"/>
    </source>
</evidence>
<keyword evidence="9" id="KW-0539">Nucleus</keyword>
<dbReference type="Pfam" id="PF00096">
    <property type="entry name" value="zf-C2H2"/>
    <property type="match status" value="7"/>
</dbReference>
<dbReference type="GO" id="GO:0005634">
    <property type="term" value="C:nucleus"/>
    <property type="evidence" value="ECO:0007669"/>
    <property type="project" value="UniProtKB-SubCell"/>
</dbReference>
<evidence type="ECO:0000256" key="9">
    <source>
        <dbReference type="ARBA" id="ARBA00023242"/>
    </source>
</evidence>
<dbReference type="InterPro" id="IPR012934">
    <property type="entry name" value="Znf_AD"/>
</dbReference>
<dbReference type="Pfam" id="PF13912">
    <property type="entry name" value="zf-C2H2_6"/>
    <property type="match status" value="1"/>
</dbReference>
<dbReference type="FunFam" id="3.30.160.60:FF:000446">
    <property type="entry name" value="Zinc finger protein"/>
    <property type="match status" value="1"/>
</dbReference>
<organism evidence="14 15">
    <name type="scientific">Pseudolycoriella hygida</name>
    <dbReference type="NCBI Taxonomy" id="35572"/>
    <lineage>
        <taxon>Eukaryota</taxon>
        <taxon>Metazoa</taxon>
        <taxon>Ecdysozoa</taxon>
        <taxon>Arthropoda</taxon>
        <taxon>Hexapoda</taxon>
        <taxon>Insecta</taxon>
        <taxon>Pterygota</taxon>
        <taxon>Neoptera</taxon>
        <taxon>Endopterygota</taxon>
        <taxon>Diptera</taxon>
        <taxon>Nematocera</taxon>
        <taxon>Sciaroidea</taxon>
        <taxon>Sciaridae</taxon>
        <taxon>Pseudolycoriella</taxon>
    </lineage>
</organism>
<sequence length="527" mass="59957">MTSDEELDFSDICRVCCLRGTLLSLFKVHLNRKLMACTNVTVWKDDNLPAQICSKCVSKLHIAFQFKKLCEKSDARLRNHLEKVLADREKKSQETAATTVQVQQQVAQMQSVIPIQNNFVYITECNPSIPVMQDIKQFSNEVTSLVPNQVIQSNALAYNLNSMGVLNGLATNGYALQNLSVPPAAVQYQTFSVPLLNQPNGLVQPITVSAIPLQPIVSQVDINEPNKDDVRLNDGVNSAPNISNINEERKNDSKTCSTCGKVFPTLLKLSRHTKTHSQTFTHRCKICHKGFTHGGNFKVHMRMHNDERPFSCPICNYTCRQLQDLQKHKRKHNGERPYICKYCSKGFSTSSNLISHERIHTFTKPYVCSICQKAFCQSNELTKHYRTHTHEKSHTCKVCKKGFNGSSTLIVHMRTHSGERPHICQYCHKGFTQSSCLKVHLKRHKDNEDNFQCDQCPRKFISSSSLKEHIGSHTEGDSFTQSSCLPKFIICNSHMNHNYLGSKVTREESVNEKASDNFLFQRRHRNQ</sequence>
<dbReference type="GO" id="GO:0010468">
    <property type="term" value="P:regulation of gene expression"/>
    <property type="evidence" value="ECO:0007669"/>
    <property type="project" value="TreeGrafter"/>
</dbReference>
<keyword evidence="6" id="KW-0805">Transcription regulation</keyword>
<dbReference type="SUPFAM" id="SSF57716">
    <property type="entry name" value="Glucocorticoid receptor-like (DNA-binding domain)"/>
    <property type="match status" value="1"/>
</dbReference>
<evidence type="ECO:0000259" key="13">
    <source>
        <dbReference type="PROSITE" id="PS51915"/>
    </source>
</evidence>
<keyword evidence="2 11" id="KW-0479">Metal-binding</keyword>
<dbReference type="InterPro" id="IPR050331">
    <property type="entry name" value="Zinc_finger"/>
</dbReference>
<dbReference type="SUPFAM" id="SSF57667">
    <property type="entry name" value="beta-beta-alpha zinc fingers"/>
    <property type="match status" value="5"/>
</dbReference>
<dbReference type="AlphaFoldDB" id="A0A9Q0NCY4"/>
<proteinExistence type="predicted"/>
<dbReference type="OrthoDB" id="40579at2759"/>
<keyword evidence="8" id="KW-0804">Transcription</keyword>
<dbReference type="EMBL" id="WJQU01000001">
    <property type="protein sequence ID" value="KAJ6647391.1"/>
    <property type="molecule type" value="Genomic_DNA"/>
</dbReference>
<evidence type="ECO:0000256" key="6">
    <source>
        <dbReference type="ARBA" id="ARBA00023015"/>
    </source>
</evidence>
<feature type="binding site" evidence="11">
    <location>
        <position position="13"/>
    </location>
    <ligand>
        <name>Zn(2+)</name>
        <dbReference type="ChEBI" id="CHEBI:29105"/>
    </ligand>
</feature>
<dbReference type="PROSITE" id="PS51915">
    <property type="entry name" value="ZAD"/>
    <property type="match status" value="1"/>
</dbReference>
<keyword evidence="3" id="KW-0677">Repeat</keyword>
<evidence type="ECO:0000256" key="1">
    <source>
        <dbReference type="ARBA" id="ARBA00004123"/>
    </source>
</evidence>
<dbReference type="GO" id="GO:0008270">
    <property type="term" value="F:zinc ion binding"/>
    <property type="evidence" value="ECO:0007669"/>
    <property type="project" value="UniProtKB-UniRule"/>
</dbReference>
<dbReference type="GO" id="GO:0003677">
    <property type="term" value="F:DNA binding"/>
    <property type="evidence" value="ECO:0007669"/>
    <property type="project" value="UniProtKB-KW"/>
</dbReference>
<feature type="domain" description="C2H2-type" evidence="12">
    <location>
        <begin position="282"/>
        <end position="309"/>
    </location>
</feature>
<evidence type="ECO:0000313" key="15">
    <source>
        <dbReference type="Proteomes" id="UP001151699"/>
    </source>
</evidence>
<dbReference type="InterPro" id="IPR036236">
    <property type="entry name" value="Znf_C2H2_sf"/>
</dbReference>
<feature type="domain" description="C2H2-type" evidence="12">
    <location>
        <begin position="310"/>
        <end position="337"/>
    </location>
</feature>
<evidence type="ECO:0000256" key="7">
    <source>
        <dbReference type="ARBA" id="ARBA00023125"/>
    </source>
</evidence>
<feature type="domain" description="C2H2-type" evidence="12">
    <location>
        <begin position="451"/>
        <end position="478"/>
    </location>
</feature>
<comment type="subcellular location">
    <subcellularLocation>
        <location evidence="1">Nucleus</location>
    </subcellularLocation>
</comment>
<dbReference type="FunFam" id="3.30.160.60:FF:000029">
    <property type="entry name" value="GLI family zinc finger 4"/>
    <property type="match status" value="1"/>
</dbReference>
<dbReference type="PROSITE" id="PS00028">
    <property type="entry name" value="ZINC_FINGER_C2H2_1"/>
    <property type="match status" value="8"/>
</dbReference>
<dbReference type="Proteomes" id="UP001151699">
    <property type="component" value="Chromosome A"/>
</dbReference>
<keyword evidence="7" id="KW-0238">DNA-binding</keyword>
<keyword evidence="5 11" id="KW-0862">Zinc</keyword>
<dbReference type="PANTHER" id="PTHR16515:SF49">
    <property type="entry name" value="GASTRULA ZINC FINGER PROTEIN XLCGF49.1-LIKE-RELATED"/>
    <property type="match status" value="1"/>
</dbReference>
<feature type="binding site" evidence="11">
    <location>
        <position position="16"/>
    </location>
    <ligand>
        <name>Zn(2+)</name>
        <dbReference type="ChEBI" id="CHEBI:29105"/>
    </ligand>
</feature>
<dbReference type="Pfam" id="PF07776">
    <property type="entry name" value="zf-AD"/>
    <property type="match status" value="1"/>
</dbReference>
<dbReference type="FunFam" id="3.30.160.60:FF:000145">
    <property type="entry name" value="Zinc finger protein 574"/>
    <property type="match status" value="1"/>
</dbReference>
<feature type="domain" description="C2H2-type" evidence="12">
    <location>
        <begin position="366"/>
        <end position="393"/>
    </location>
</feature>
<dbReference type="PANTHER" id="PTHR16515">
    <property type="entry name" value="PR DOMAIN ZINC FINGER PROTEIN"/>
    <property type="match status" value="1"/>
</dbReference>
<comment type="caution">
    <text evidence="14">The sequence shown here is derived from an EMBL/GenBank/DDBJ whole genome shotgun (WGS) entry which is preliminary data.</text>
</comment>
<feature type="domain" description="C2H2-type" evidence="12">
    <location>
        <begin position="338"/>
        <end position="365"/>
    </location>
</feature>
<evidence type="ECO:0000259" key="12">
    <source>
        <dbReference type="PROSITE" id="PS50157"/>
    </source>
</evidence>
<dbReference type="SMART" id="SM00355">
    <property type="entry name" value="ZnF_C2H2"/>
    <property type="match status" value="8"/>
</dbReference>
<gene>
    <name evidence="14" type="primary">Prdm9_1</name>
    <name evidence="14" type="ORF">Bhyg_02613</name>
</gene>
<evidence type="ECO:0000256" key="4">
    <source>
        <dbReference type="ARBA" id="ARBA00022771"/>
    </source>
</evidence>
<dbReference type="PROSITE" id="PS50157">
    <property type="entry name" value="ZINC_FINGER_C2H2_2"/>
    <property type="match status" value="8"/>
</dbReference>
<reference evidence="14" key="1">
    <citation type="submission" date="2022-07" db="EMBL/GenBank/DDBJ databases">
        <authorList>
            <person name="Trinca V."/>
            <person name="Uliana J.V.C."/>
            <person name="Torres T.T."/>
            <person name="Ward R.J."/>
            <person name="Monesi N."/>
        </authorList>
    </citation>
    <scope>NUCLEOTIDE SEQUENCE</scope>
    <source>
        <strain evidence="14">HSMRA1968</strain>
        <tissue evidence="14">Whole embryos</tissue>
    </source>
</reference>
<protein>
    <submittedName>
        <fullName evidence="14">Histone-lysine N-methyltransferase PRDM9</fullName>
    </submittedName>
</protein>
<feature type="domain" description="C2H2-type" evidence="12">
    <location>
        <begin position="394"/>
        <end position="421"/>
    </location>
</feature>
<dbReference type="FunFam" id="3.30.160.60:FF:000110">
    <property type="entry name" value="Zinc finger protein-like"/>
    <property type="match status" value="1"/>
</dbReference>